<gene>
    <name evidence="2" type="ORF">V5N11_028006</name>
</gene>
<dbReference type="Proteomes" id="UP001558713">
    <property type="component" value="Unassembled WGS sequence"/>
</dbReference>
<keyword evidence="3" id="KW-1185">Reference proteome</keyword>
<feature type="compositionally biased region" description="Basic residues" evidence="1">
    <location>
        <begin position="139"/>
        <end position="153"/>
    </location>
</feature>
<dbReference type="InterPro" id="IPR053098">
    <property type="entry name" value="Petuviruses_polyprotein"/>
</dbReference>
<feature type="region of interest" description="Disordered" evidence="1">
    <location>
        <begin position="48"/>
        <end position="68"/>
    </location>
</feature>
<name>A0ABD1AMB3_CARAN</name>
<dbReference type="PANTHER" id="PTHR48435:SF1">
    <property type="entry name" value="POLYPROTEIN"/>
    <property type="match status" value="1"/>
</dbReference>
<evidence type="ECO:0000256" key="1">
    <source>
        <dbReference type="SAM" id="MobiDB-lite"/>
    </source>
</evidence>
<accession>A0ABD1AMB3</accession>
<dbReference type="PANTHER" id="PTHR48435">
    <property type="entry name" value="POLYPROTEIN"/>
    <property type="match status" value="1"/>
</dbReference>
<reference evidence="2 3" key="1">
    <citation type="submission" date="2024-04" db="EMBL/GenBank/DDBJ databases">
        <title>Genome assembly C_amara_ONT_v2.</title>
        <authorList>
            <person name="Yant L."/>
            <person name="Moore C."/>
            <person name="Slenker M."/>
        </authorList>
    </citation>
    <scope>NUCLEOTIDE SEQUENCE [LARGE SCALE GENOMIC DNA]</scope>
    <source>
        <tissue evidence="2">Leaf</tissue>
    </source>
</reference>
<protein>
    <submittedName>
        <fullName evidence="2">Uncharacterized protein</fullName>
    </submittedName>
</protein>
<evidence type="ECO:0000313" key="2">
    <source>
        <dbReference type="EMBL" id="KAL1207261.1"/>
    </source>
</evidence>
<proteinExistence type="predicted"/>
<feature type="region of interest" description="Disordered" evidence="1">
    <location>
        <begin position="132"/>
        <end position="162"/>
    </location>
</feature>
<sequence>MHYSYNWSHNAVHHVSIFPDKSLGMRYSNYFQNHGSLIMKKIHERSVPLQSIDSKEQEQEQDKKPRPSTFCTEIITVSTPENTQEINQERYLQGVPVSSFDSLGEPIYVFADETGHKYFDICDFQRCLMESSDEEGAPRRRRRKKSLQQKPKKRYESGDPQVGLLGKPSGKNFEYYVLYLNGLPPTTPDIEETQLSYMFGPSSFKTFFKHKNLNKVKKMKLFVLGFMIF</sequence>
<dbReference type="EMBL" id="JBANAX010000482">
    <property type="protein sequence ID" value="KAL1207261.1"/>
    <property type="molecule type" value="Genomic_DNA"/>
</dbReference>
<organism evidence="2 3">
    <name type="scientific">Cardamine amara subsp. amara</name>
    <dbReference type="NCBI Taxonomy" id="228776"/>
    <lineage>
        <taxon>Eukaryota</taxon>
        <taxon>Viridiplantae</taxon>
        <taxon>Streptophyta</taxon>
        <taxon>Embryophyta</taxon>
        <taxon>Tracheophyta</taxon>
        <taxon>Spermatophyta</taxon>
        <taxon>Magnoliopsida</taxon>
        <taxon>eudicotyledons</taxon>
        <taxon>Gunneridae</taxon>
        <taxon>Pentapetalae</taxon>
        <taxon>rosids</taxon>
        <taxon>malvids</taxon>
        <taxon>Brassicales</taxon>
        <taxon>Brassicaceae</taxon>
        <taxon>Cardamineae</taxon>
        <taxon>Cardamine</taxon>
    </lineage>
</organism>
<feature type="compositionally biased region" description="Basic and acidic residues" evidence="1">
    <location>
        <begin position="53"/>
        <end position="65"/>
    </location>
</feature>
<dbReference type="AlphaFoldDB" id="A0ABD1AMB3"/>
<comment type="caution">
    <text evidence="2">The sequence shown here is derived from an EMBL/GenBank/DDBJ whole genome shotgun (WGS) entry which is preliminary data.</text>
</comment>
<evidence type="ECO:0000313" key="3">
    <source>
        <dbReference type="Proteomes" id="UP001558713"/>
    </source>
</evidence>